<dbReference type="PANTHER" id="PTHR43028:SF5">
    <property type="entry name" value="3'(2'),5'-BISPHOSPHATE NUCLEOTIDASE 1"/>
    <property type="match status" value="1"/>
</dbReference>
<dbReference type="PROSITE" id="PS00629">
    <property type="entry name" value="IMP_1"/>
    <property type="match status" value="1"/>
</dbReference>
<dbReference type="Gene3D" id="3.30.540.10">
    <property type="entry name" value="Fructose-1,6-Bisphosphatase, subunit A, domain 1"/>
    <property type="match status" value="1"/>
</dbReference>
<feature type="binding site" evidence="9">
    <location>
        <position position="87"/>
    </location>
    <ligand>
        <name>Mg(2+)</name>
        <dbReference type="ChEBI" id="CHEBI:18420"/>
        <label>1</label>
    </ligand>
</feature>
<dbReference type="PANTHER" id="PTHR43028">
    <property type="entry name" value="3'(2'),5'-BISPHOSPHATE NUCLEOTIDASE 1"/>
    <property type="match status" value="1"/>
</dbReference>
<comment type="subcellular location">
    <subcellularLocation>
        <location evidence="9">Cell membrane</location>
        <topology evidence="9">Peripheral membrane protein</topology>
        <orientation evidence="9">Cytoplasmic side</orientation>
    </subcellularLocation>
</comment>
<name>A0ABN6ET57_9BACT</name>
<dbReference type="PROSITE" id="PS00630">
    <property type="entry name" value="IMP_2"/>
    <property type="match status" value="1"/>
</dbReference>
<dbReference type="CDD" id="cd01638">
    <property type="entry name" value="CysQ"/>
    <property type="match status" value="1"/>
</dbReference>
<dbReference type="InterPro" id="IPR020550">
    <property type="entry name" value="Inositol_monophosphatase_CS"/>
</dbReference>
<dbReference type="EMBL" id="AP024485">
    <property type="protein sequence ID" value="BCS88241.1"/>
    <property type="molecule type" value="Genomic_DNA"/>
</dbReference>
<dbReference type="NCBIfam" id="TIGR01331">
    <property type="entry name" value="bisphos_cysQ"/>
    <property type="match status" value="1"/>
</dbReference>
<evidence type="ECO:0000256" key="4">
    <source>
        <dbReference type="ARBA" id="ARBA00022519"/>
    </source>
</evidence>
<keyword evidence="11" id="KW-1185">Reference proteome</keyword>
<evidence type="ECO:0000256" key="8">
    <source>
        <dbReference type="ARBA" id="ARBA00023136"/>
    </source>
</evidence>
<dbReference type="InterPro" id="IPR020583">
    <property type="entry name" value="Inositol_monoP_metal-BS"/>
</dbReference>
<feature type="binding site" evidence="9">
    <location>
        <position position="89"/>
    </location>
    <ligand>
        <name>Mg(2+)</name>
        <dbReference type="ChEBI" id="CHEBI:18420"/>
        <label>1</label>
    </ligand>
</feature>
<keyword evidence="5 9" id="KW-0479">Metal-binding</keyword>
<feature type="binding site" evidence="9">
    <location>
        <begin position="89"/>
        <end position="92"/>
    </location>
    <ligand>
        <name>substrate</name>
    </ligand>
</feature>
<gene>
    <name evidence="9" type="primary">cysQ</name>
    <name evidence="10" type="ORF">PSDVSF_14830</name>
</gene>
<feature type="binding site" evidence="9">
    <location>
        <position position="90"/>
    </location>
    <ligand>
        <name>Mg(2+)</name>
        <dbReference type="ChEBI" id="CHEBI:18420"/>
        <label>2</label>
    </ligand>
</feature>
<dbReference type="EC" id="3.1.3.7" evidence="9"/>
<feature type="binding site" evidence="9">
    <location>
        <position position="214"/>
    </location>
    <ligand>
        <name>Mg(2+)</name>
        <dbReference type="ChEBI" id="CHEBI:18420"/>
        <label>2</label>
    </ligand>
</feature>
<reference evidence="10" key="1">
    <citation type="journal article" date="2022" name="Arch. Microbiol.">
        <title>Pseudodesulfovibrio sediminis sp. nov., a mesophilic and neutrophilic sulfate-reducing bacterium isolated from sediment of a brackish lake.</title>
        <authorList>
            <person name="Takahashi A."/>
            <person name="Kojima H."/>
            <person name="Watanabe M."/>
            <person name="Fukui M."/>
        </authorList>
    </citation>
    <scope>NUCLEOTIDE SEQUENCE</scope>
    <source>
        <strain evidence="10">SF6</strain>
    </source>
</reference>
<dbReference type="Gene3D" id="3.40.190.80">
    <property type="match status" value="1"/>
</dbReference>
<evidence type="ECO:0000256" key="2">
    <source>
        <dbReference type="ARBA" id="ARBA00005289"/>
    </source>
</evidence>
<dbReference type="PRINTS" id="PR00377">
    <property type="entry name" value="IMPHPHTASES"/>
</dbReference>
<dbReference type="InterPro" id="IPR050725">
    <property type="entry name" value="CysQ/Inositol_MonoPase"/>
</dbReference>
<evidence type="ECO:0000313" key="10">
    <source>
        <dbReference type="EMBL" id="BCS88241.1"/>
    </source>
</evidence>
<evidence type="ECO:0000313" key="11">
    <source>
        <dbReference type="Proteomes" id="UP001053296"/>
    </source>
</evidence>
<feature type="binding site" evidence="9">
    <location>
        <position position="67"/>
    </location>
    <ligand>
        <name>Mg(2+)</name>
        <dbReference type="ChEBI" id="CHEBI:18420"/>
        <label>1</label>
    </ligand>
</feature>
<keyword evidence="4" id="KW-0997">Cell inner membrane</keyword>
<sequence length="274" mass="29837">MIESEVLKDIVPIAVEAGERIMQIYDTDFEVDYKADQSPLTEADKASHEHIVARLEALFPDTPVLSEESTDIPWSTRKEWTEYWLIDPLDGTKEFVNRNGEFTVNIALIREGVSVMGIVYAPVLDICWFAAEGNGALCQKGDGAPERIHASQPMDYAGLKIVGSRSHQSDAIKQFMSHLSDPELVPMGSSLKLCAVADGTADIYPRLGLTSEWDTAAAHCVVTEAGGVIVEGSGVALGYNGKESILNPFFLVLGGADDQWRSDVTQWFGDAAAQ</sequence>
<feature type="binding site" evidence="9">
    <location>
        <position position="87"/>
    </location>
    <ligand>
        <name>Mg(2+)</name>
        <dbReference type="ChEBI" id="CHEBI:18420"/>
        <label>2</label>
    </ligand>
</feature>
<evidence type="ECO:0000256" key="5">
    <source>
        <dbReference type="ARBA" id="ARBA00022723"/>
    </source>
</evidence>
<keyword evidence="3 9" id="KW-1003">Cell membrane</keyword>
<evidence type="ECO:0000256" key="6">
    <source>
        <dbReference type="ARBA" id="ARBA00022801"/>
    </source>
</evidence>
<keyword evidence="8 9" id="KW-0472">Membrane</keyword>
<keyword evidence="7 9" id="KW-0460">Magnesium</keyword>
<comment type="cofactor">
    <cofactor evidence="9">
        <name>Mg(2+)</name>
        <dbReference type="ChEBI" id="CHEBI:18420"/>
    </cofactor>
</comment>
<evidence type="ECO:0000256" key="7">
    <source>
        <dbReference type="ARBA" id="ARBA00022842"/>
    </source>
</evidence>
<protein>
    <recommendedName>
        <fullName evidence="9">3'(2'),5'-bisphosphate nucleotidase CysQ</fullName>
        <ecNumber evidence="9">3.1.3.7</ecNumber>
    </recommendedName>
    <alternativeName>
        <fullName evidence="9">3'(2'),5-bisphosphonucleoside 3'(2')-phosphohydrolase</fullName>
    </alternativeName>
    <alternativeName>
        <fullName evidence="9">3'-phosphoadenosine 5'-phosphate phosphatase</fullName>
        <shortName evidence="9">PAP phosphatase</shortName>
    </alternativeName>
</protein>
<comment type="similarity">
    <text evidence="2 9">Belongs to the inositol monophosphatase superfamily. CysQ family.</text>
</comment>
<keyword evidence="6 9" id="KW-0378">Hydrolase</keyword>
<dbReference type="Pfam" id="PF00459">
    <property type="entry name" value="Inositol_P"/>
    <property type="match status" value="1"/>
</dbReference>
<feature type="binding site" evidence="9">
    <location>
        <position position="67"/>
    </location>
    <ligand>
        <name>substrate</name>
    </ligand>
</feature>
<dbReference type="InterPro" id="IPR006240">
    <property type="entry name" value="CysQ"/>
</dbReference>
<feature type="binding site" evidence="9">
    <location>
        <position position="214"/>
    </location>
    <ligand>
        <name>substrate</name>
    </ligand>
</feature>
<dbReference type="Proteomes" id="UP001053296">
    <property type="component" value="Chromosome"/>
</dbReference>
<evidence type="ECO:0000256" key="3">
    <source>
        <dbReference type="ARBA" id="ARBA00022475"/>
    </source>
</evidence>
<dbReference type="InterPro" id="IPR000760">
    <property type="entry name" value="Inositol_monophosphatase-like"/>
</dbReference>
<accession>A0ABN6ET57</accession>
<dbReference type="RefSeq" id="WP_229595698.1">
    <property type="nucleotide sequence ID" value="NZ_AP024485.1"/>
</dbReference>
<proteinExistence type="inferred from homology"/>
<comment type="catalytic activity">
    <reaction evidence="1 9">
        <text>adenosine 3',5'-bisphosphate + H2O = AMP + phosphate</text>
        <dbReference type="Rhea" id="RHEA:10040"/>
        <dbReference type="ChEBI" id="CHEBI:15377"/>
        <dbReference type="ChEBI" id="CHEBI:43474"/>
        <dbReference type="ChEBI" id="CHEBI:58343"/>
        <dbReference type="ChEBI" id="CHEBI:456215"/>
        <dbReference type="EC" id="3.1.3.7"/>
    </reaction>
</comment>
<evidence type="ECO:0000256" key="1">
    <source>
        <dbReference type="ARBA" id="ARBA00001625"/>
    </source>
</evidence>
<comment type="function">
    <text evidence="9">Converts adenosine-3',5'-bisphosphate (PAP) to AMP.</text>
</comment>
<evidence type="ECO:0000256" key="9">
    <source>
        <dbReference type="HAMAP-Rule" id="MF_02095"/>
    </source>
</evidence>
<dbReference type="SUPFAM" id="SSF56655">
    <property type="entry name" value="Carbohydrate phosphatase"/>
    <property type="match status" value="1"/>
</dbReference>
<organism evidence="10 11">
    <name type="scientific">Pseudodesulfovibrio sediminis</name>
    <dbReference type="NCBI Taxonomy" id="2810563"/>
    <lineage>
        <taxon>Bacteria</taxon>
        <taxon>Pseudomonadati</taxon>
        <taxon>Thermodesulfobacteriota</taxon>
        <taxon>Desulfovibrionia</taxon>
        <taxon>Desulfovibrionales</taxon>
        <taxon>Desulfovibrionaceae</taxon>
    </lineage>
</organism>
<dbReference type="HAMAP" id="MF_02095">
    <property type="entry name" value="CysQ"/>
    <property type="match status" value="1"/>
</dbReference>